<dbReference type="OrthoDB" id="10408118at2759"/>
<dbReference type="EMBL" id="JABFAF010000005">
    <property type="protein sequence ID" value="MBA0855032.1"/>
    <property type="molecule type" value="Genomic_DNA"/>
</dbReference>
<name>A0A7J9L891_GOSSC</name>
<dbReference type="Proteomes" id="UP000593576">
    <property type="component" value="Unassembled WGS sequence"/>
</dbReference>
<gene>
    <name evidence="1" type="ORF">Goshw_008265</name>
</gene>
<evidence type="ECO:0000313" key="2">
    <source>
        <dbReference type="Proteomes" id="UP000593576"/>
    </source>
</evidence>
<evidence type="ECO:0000313" key="1">
    <source>
        <dbReference type="EMBL" id="MBA0855032.1"/>
    </source>
</evidence>
<organism evidence="1 2">
    <name type="scientific">Gossypium schwendimanii</name>
    <name type="common">Cotton</name>
    <dbReference type="NCBI Taxonomy" id="34291"/>
    <lineage>
        <taxon>Eukaryota</taxon>
        <taxon>Viridiplantae</taxon>
        <taxon>Streptophyta</taxon>
        <taxon>Embryophyta</taxon>
        <taxon>Tracheophyta</taxon>
        <taxon>Spermatophyta</taxon>
        <taxon>Magnoliopsida</taxon>
        <taxon>eudicotyledons</taxon>
        <taxon>Gunneridae</taxon>
        <taxon>Pentapetalae</taxon>
        <taxon>rosids</taxon>
        <taxon>malvids</taxon>
        <taxon>Malvales</taxon>
        <taxon>Malvaceae</taxon>
        <taxon>Malvoideae</taxon>
        <taxon>Gossypium</taxon>
    </lineage>
</organism>
<accession>A0A7J9L891</accession>
<feature type="non-terminal residue" evidence="1">
    <location>
        <position position="1"/>
    </location>
</feature>
<reference evidence="1 2" key="1">
    <citation type="journal article" date="2019" name="Genome Biol. Evol.">
        <title>Insights into the evolution of the New World diploid cottons (Gossypium, subgenus Houzingenia) based on genome sequencing.</title>
        <authorList>
            <person name="Grover C.E."/>
            <person name="Arick M.A. 2nd"/>
            <person name="Thrash A."/>
            <person name="Conover J.L."/>
            <person name="Sanders W.S."/>
            <person name="Peterson D.G."/>
            <person name="Frelichowski J.E."/>
            <person name="Scheffler J.A."/>
            <person name="Scheffler B.E."/>
            <person name="Wendel J.F."/>
        </authorList>
    </citation>
    <scope>NUCLEOTIDE SEQUENCE [LARGE SCALE GENOMIC DNA]</scope>
    <source>
        <strain evidence="1">1</strain>
        <tissue evidence="1">Leaf</tissue>
    </source>
</reference>
<proteinExistence type="predicted"/>
<protein>
    <submittedName>
        <fullName evidence="1">Uncharacterized protein</fullName>
    </submittedName>
</protein>
<sequence>GFLERGQYKPGVQVGLETHQCVNREVETRDAHIPSSMRRVYHHFGGRAITIGIAGGWVRTTRFVQSADWRAICYDLLGVISDHIYRGWIEMGCLRDTFLESGNDSTEVERIRYAGITSLR</sequence>
<comment type="caution">
    <text evidence="1">The sequence shown here is derived from an EMBL/GenBank/DDBJ whole genome shotgun (WGS) entry which is preliminary data.</text>
</comment>
<keyword evidence="2" id="KW-1185">Reference proteome</keyword>
<dbReference type="AlphaFoldDB" id="A0A7J9L891"/>